<feature type="transmembrane region" description="Helical" evidence="1">
    <location>
        <begin position="306"/>
        <end position="327"/>
    </location>
</feature>
<dbReference type="InterPro" id="IPR013099">
    <property type="entry name" value="K_chnl_dom"/>
</dbReference>
<dbReference type="GO" id="GO:0016286">
    <property type="term" value="F:small conductance calcium-activated potassium channel activity"/>
    <property type="evidence" value="ECO:0007669"/>
    <property type="project" value="InterPro"/>
</dbReference>
<sequence>VFTDEEAATPVLASFREMAALFDSMYPKIRVDFVSVHGEFGPAIIEWLSRSMKVPRNMMFITQPDILSAERVSSAGVRQTFQRHLNLIHTPNSNQGMKLEAQALNTERPAAASSSPHDCPIHFLLHLQKQFRRRRRYELSSCLVGVCWCSRALFWCRLYCWTCCCFHVPPGVSGDFEIVQLHGAPSAEDDSLCEALQRGIEAVRRGDGCYLVYRYPAEVLGVFMVARLYLLARFVRSSSALHSPWISLVGSLNGVDAMKPFFHFKSIFKLQPLNVLLPLTMLNTLLVAAIVRVLERPVQASIDNYWKSIWFTLVTLSGTGLGDYFPVTYLGRAFSVVGGMFCGVLTVALIQSLFFNFLDLSPSEKKVRYLIELEWWEKSTRQNAAKLLQAAWRAGNLRRGTDPSDQRHLFSVMRTARRLRIEKPTIELSIEDQIAEMEAAVLAEVDRMEAEKLEVIQRIQTKAMQFSALKEKLERAS</sequence>
<dbReference type="Pfam" id="PF07885">
    <property type="entry name" value="Ion_trans_2"/>
    <property type="match status" value="1"/>
</dbReference>
<comment type="caution">
    <text evidence="3">The sequence shown here is derived from an EMBL/GenBank/DDBJ whole genome shotgun (WGS) entry which is preliminary data.</text>
</comment>
<gene>
    <name evidence="3" type="ORF">PF008_g24227</name>
</gene>
<organism evidence="3 4">
    <name type="scientific">Phytophthora fragariae</name>
    <dbReference type="NCBI Taxonomy" id="53985"/>
    <lineage>
        <taxon>Eukaryota</taxon>
        <taxon>Sar</taxon>
        <taxon>Stramenopiles</taxon>
        <taxon>Oomycota</taxon>
        <taxon>Peronosporomycetes</taxon>
        <taxon>Peronosporales</taxon>
        <taxon>Peronosporaceae</taxon>
        <taxon>Phytophthora</taxon>
    </lineage>
</organism>
<feature type="domain" description="Potassium channel" evidence="2">
    <location>
        <begin position="282"/>
        <end position="354"/>
    </location>
</feature>
<dbReference type="Gene3D" id="1.10.287.70">
    <property type="match status" value="1"/>
</dbReference>
<feature type="non-terminal residue" evidence="3">
    <location>
        <position position="1"/>
    </location>
</feature>
<keyword evidence="1" id="KW-0812">Transmembrane</keyword>
<keyword evidence="1" id="KW-1133">Transmembrane helix</keyword>
<keyword evidence="1" id="KW-0472">Membrane</keyword>
<feature type="transmembrane region" description="Helical" evidence="1">
    <location>
        <begin position="275"/>
        <end position="294"/>
    </location>
</feature>
<dbReference type="PANTHER" id="PTHR10153">
    <property type="entry name" value="SMALL CONDUCTANCE CALCIUM-ACTIVATED POTASSIUM CHANNEL"/>
    <property type="match status" value="1"/>
</dbReference>
<protein>
    <recommendedName>
        <fullName evidence="2">Potassium channel domain-containing protein</fullName>
    </recommendedName>
</protein>
<dbReference type="AlphaFoldDB" id="A0A6G0QNI1"/>
<accession>A0A6G0QNI1</accession>
<dbReference type="SUPFAM" id="SSF81324">
    <property type="entry name" value="Voltage-gated potassium channels"/>
    <property type="match status" value="1"/>
</dbReference>
<dbReference type="Proteomes" id="UP000486351">
    <property type="component" value="Unassembled WGS sequence"/>
</dbReference>
<feature type="transmembrane region" description="Helical" evidence="1">
    <location>
        <begin position="333"/>
        <end position="358"/>
    </location>
</feature>
<evidence type="ECO:0000256" key="1">
    <source>
        <dbReference type="SAM" id="Phobius"/>
    </source>
</evidence>
<dbReference type="InterPro" id="IPR015449">
    <property type="entry name" value="K_chnl_Ca-activ_SK"/>
</dbReference>
<proteinExistence type="predicted"/>
<evidence type="ECO:0000313" key="4">
    <source>
        <dbReference type="Proteomes" id="UP000486351"/>
    </source>
</evidence>
<name>A0A6G0QNI1_9STRA</name>
<reference evidence="3 4" key="1">
    <citation type="submission" date="2018-09" db="EMBL/GenBank/DDBJ databases">
        <title>Genomic investigation of the strawberry pathogen Phytophthora fragariae indicates pathogenicity is determined by transcriptional variation in three key races.</title>
        <authorList>
            <person name="Adams T.M."/>
            <person name="Armitage A.D."/>
            <person name="Sobczyk M.K."/>
            <person name="Bates H.J."/>
            <person name="Dunwell J.M."/>
            <person name="Nellist C.F."/>
            <person name="Harrison R.J."/>
        </authorList>
    </citation>
    <scope>NUCLEOTIDE SEQUENCE [LARGE SCALE GENOMIC DNA]</scope>
    <source>
        <strain evidence="3 4">NOV-77</strain>
    </source>
</reference>
<evidence type="ECO:0000259" key="2">
    <source>
        <dbReference type="Pfam" id="PF07885"/>
    </source>
</evidence>
<dbReference type="EMBL" id="QXFY01002560">
    <property type="protein sequence ID" value="KAE9295574.1"/>
    <property type="molecule type" value="Genomic_DNA"/>
</dbReference>
<dbReference type="GO" id="GO:0016020">
    <property type="term" value="C:membrane"/>
    <property type="evidence" value="ECO:0007669"/>
    <property type="project" value="InterPro"/>
</dbReference>
<evidence type="ECO:0000313" key="3">
    <source>
        <dbReference type="EMBL" id="KAE9295574.1"/>
    </source>
</evidence>